<proteinExistence type="predicted"/>
<feature type="compositionally biased region" description="Polar residues" evidence="1">
    <location>
        <begin position="119"/>
        <end position="133"/>
    </location>
</feature>
<organism evidence="2 3">
    <name type="scientific">Ophiocordyceps australis</name>
    <dbReference type="NCBI Taxonomy" id="1399860"/>
    <lineage>
        <taxon>Eukaryota</taxon>
        <taxon>Fungi</taxon>
        <taxon>Dikarya</taxon>
        <taxon>Ascomycota</taxon>
        <taxon>Pezizomycotina</taxon>
        <taxon>Sordariomycetes</taxon>
        <taxon>Hypocreomycetidae</taxon>
        <taxon>Hypocreales</taxon>
        <taxon>Ophiocordycipitaceae</taxon>
        <taxon>Ophiocordyceps</taxon>
    </lineage>
</organism>
<feature type="region of interest" description="Disordered" evidence="1">
    <location>
        <begin position="119"/>
        <end position="163"/>
    </location>
</feature>
<dbReference type="EMBL" id="NJEU01002017">
    <property type="protein sequence ID" value="PHH58787.1"/>
    <property type="molecule type" value="Genomic_DNA"/>
</dbReference>
<name>A0A2C5XQQ7_9HYPO</name>
<feature type="compositionally biased region" description="Polar residues" evidence="1">
    <location>
        <begin position="22"/>
        <end position="36"/>
    </location>
</feature>
<evidence type="ECO:0000313" key="2">
    <source>
        <dbReference type="EMBL" id="PHH58787.1"/>
    </source>
</evidence>
<accession>A0A2C5XQQ7</accession>
<dbReference type="OrthoDB" id="5427526at2759"/>
<feature type="region of interest" description="Disordered" evidence="1">
    <location>
        <begin position="1"/>
        <end position="61"/>
    </location>
</feature>
<evidence type="ECO:0000256" key="1">
    <source>
        <dbReference type="SAM" id="MobiDB-lite"/>
    </source>
</evidence>
<gene>
    <name evidence="2" type="ORF">CDD82_2721</name>
</gene>
<comment type="caution">
    <text evidence="2">The sequence shown here is derived from an EMBL/GenBank/DDBJ whole genome shotgun (WGS) entry which is preliminary data.</text>
</comment>
<reference evidence="2 3" key="1">
    <citation type="submission" date="2017-06" db="EMBL/GenBank/DDBJ databases">
        <title>Ant-infecting Ophiocordyceps genomes reveal a high diversity of potential behavioral manipulation genes and a possible major role for enterotoxins.</title>
        <authorList>
            <person name="De Bekker C."/>
            <person name="Evans H.C."/>
            <person name="Brachmann A."/>
            <person name="Hughes D.P."/>
        </authorList>
    </citation>
    <scope>NUCLEOTIDE SEQUENCE [LARGE SCALE GENOMIC DNA]</scope>
    <source>
        <strain evidence="2 3">1348a</strain>
    </source>
</reference>
<dbReference type="AlphaFoldDB" id="A0A2C5XQQ7"/>
<evidence type="ECO:0000313" key="3">
    <source>
        <dbReference type="Proteomes" id="UP000224854"/>
    </source>
</evidence>
<keyword evidence="3" id="KW-1185">Reference proteome</keyword>
<dbReference type="Proteomes" id="UP000224854">
    <property type="component" value="Unassembled WGS sequence"/>
</dbReference>
<sequence>MTTPPDASRHSRNSSFGDEYQHSPQMRRQSHTTVLGTATPGADDSHHPDADTLDLGVLAGSGPGLASGMGNLADELADAFSDFGEEYEADEYLNESGAITKQQTETEAMLDTKTPANITQPSKLTLTNNSEGSLNIPFFPKRGHHRKGSEYDGSEYGSESDLDSAGMSPTLVAKIDAVESLARRGTESYGGPADDVFKRVIDGLRDLSSQSTVEGSTSRLITAHSALTTHLAHQTRLLQATFLTHYICHVRPQSWQREDLKALRS</sequence>
<protein>
    <submittedName>
        <fullName evidence="2">Uncharacterized protein</fullName>
    </submittedName>
</protein>